<dbReference type="Proteomes" id="UP000215086">
    <property type="component" value="Chromosome"/>
</dbReference>
<proteinExistence type="predicted"/>
<reference evidence="1 2" key="1">
    <citation type="journal article" name="Front. Microbiol.">
        <title>Sugar Metabolism of the First Thermophilic Planctomycete Thermogutta terrifontis: Comparative Genomic and Transcriptomic Approaches.</title>
        <authorList>
            <person name="Elcheninov A.G."/>
            <person name="Menzel P."/>
            <person name="Gudbergsdottir S.R."/>
            <person name="Slesarev A.I."/>
            <person name="Kadnikov V.V."/>
            <person name="Krogh A."/>
            <person name="Bonch-Osmolovskaya E.A."/>
            <person name="Peng X."/>
            <person name="Kublanov I.V."/>
        </authorList>
    </citation>
    <scope>NUCLEOTIDE SEQUENCE [LARGE SCALE GENOMIC DNA]</scope>
    <source>
        <strain evidence="1 2">R1</strain>
    </source>
</reference>
<organism evidence="1 2">
    <name type="scientific">Thermogutta terrifontis</name>
    <dbReference type="NCBI Taxonomy" id="1331910"/>
    <lineage>
        <taxon>Bacteria</taxon>
        <taxon>Pseudomonadati</taxon>
        <taxon>Planctomycetota</taxon>
        <taxon>Planctomycetia</taxon>
        <taxon>Pirellulales</taxon>
        <taxon>Thermoguttaceae</taxon>
        <taxon>Thermogutta</taxon>
    </lineage>
</organism>
<dbReference type="EMBL" id="CP018477">
    <property type="protein sequence ID" value="ASV76357.1"/>
    <property type="molecule type" value="Genomic_DNA"/>
</dbReference>
<gene>
    <name evidence="1" type="ORF">THTE_3756</name>
</gene>
<keyword evidence="2" id="KW-1185">Reference proteome</keyword>
<evidence type="ECO:0000313" key="1">
    <source>
        <dbReference type="EMBL" id="ASV76357.1"/>
    </source>
</evidence>
<dbReference type="KEGG" id="ttf:THTE_3756"/>
<sequence length="51" mass="5964">MPLQHNYAFAILLLPDKGWGRVGQVERCRVSESVILWRYGKFVVECRTGRQ</sequence>
<protein>
    <submittedName>
        <fullName evidence="1">Uncharacterized protein</fullName>
    </submittedName>
</protein>
<accession>A0A286RK79</accession>
<evidence type="ECO:0000313" key="2">
    <source>
        <dbReference type="Proteomes" id="UP000215086"/>
    </source>
</evidence>
<dbReference type="AlphaFoldDB" id="A0A286RK79"/>
<name>A0A286RK79_9BACT</name>